<organism evidence="1 2">
    <name type="scientific">candidate division WWE3 bacterium CG_4_9_14_0_2_um_filter_35_11</name>
    <dbReference type="NCBI Taxonomy" id="1975077"/>
    <lineage>
        <taxon>Bacteria</taxon>
        <taxon>Katanobacteria</taxon>
    </lineage>
</organism>
<dbReference type="Pfam" id="PF13177">
    <property type="entry name" value="DNA_pol3_delta2"/>
    <property type="match status" value="1"/>
</dbReference>
<dbReference type="Gene3D" id="3.40.50.300">
    <property type="entry name" value="P-loop containing nucleotide triphosphate hydrolases"/>
    <property type="match status" value="1"/>
</dbReference>
<comment type="caution">
    <text evidence="1">The sequence shown here is derived from an EMBL/GenBank/DDBJ whole genome shotgun (WGS) entry which is preliminary data.</text>
</comment>
<proteinExistence type="predicted"/>
<name>A0A2M8EMN7_UNCKA</name>
<accession>A0A2M8EMN7</accession>
<protein>
    <recommendedName>
        <fullName evidence="3">DNA polymerase III subunit delta</fullName>
    </recommendedName>
</protein>
<evidence type="ECO:0000313" key="2">
    <source>
        <dbReference type="Proteomes" id="UP000229756"/>
    </source>
</evidence>
<gene>
    <name evidence="1" type="ORF">CO058_00435</name>
</gene>
<sequence length="235" mass="26637">MQTLIITSENKESRDAFITENYKLSEIDGNSMLIESEGGKKISIAQARELIKFASLRPLNSTQKVAIIKDAQLMTVEAQNSLLKLIEEPPEYLQIVLSVDNPKNLIDTVLSRCIITRIKNPQKSSTSFSSGDSFDEFIEVISMDIGERFDWFSSSKSKFKDRVFAVEFLKNWQMFLRNMLLDSLGKNGNSINLSTKACQENLIYLMEVVEKIRSNNANVSMGIESFLINFPIISK</sequence>
<dbReference type="EMBL" id="PFSJ01000004">
    <property type="protein sequence ID" value="PJC24006.1"/>
    <property type="molecule type" value="Genomic_DNA"/>
</dbReference>
<dbReference type="PANTHER" id="PTHR11669">
    <property type="entry name" value="REPLICATION FACTOR C / DNA POLYMERASE III GAMMA-TAU SUBUNIT"/>
    <property type="match status" value="1"/>
</dbReference>
<dbReference type="Proteomes" id="UP000229756">
    <property type="component" value="Unassembled WGS sequence"/>
</dbReference>
<dbReference type="InterPro" id="IPR050238">
    <property type="entry name" value="DNA_Rep/Repair_Clamp_Loader"/>
</dbReference>
<dbReference type="AlphaFoldDB" id="A0A2M8EMN7"/>
<dbReference type="GO" id="GO:0006261">
    <property type="term" value="P:DNA-templated DNA replication"/>
    <property type="evidence" value="ECO:0007669"/>
    <property type="project" value="TreeGrafter"/>
</dbReference>
<evidence type="ECO:0000313" key="1">
    <source>
        <dbReference type="EMBL" id="PJC24006.1"/>
    </source>
</evidence>
<evidence type="ECO:0008006" key="3">
    <source>
        <dbReference type="Google" id="ProtNLM"/>
    </source>
</evidence>
<dbReference type="PANTHER" id="PTHR11669:SF8">
    <property type="entry name" value="DNA POLYMERASE III SUBUNIT DELTA"/>
    <property type="match status" value="1"/>
</dbReference>
<dbReference type="SUPFAM" id="SSF52540">
    <property type="entry name" value="P-loop containing nucleoside triphosphate hydrolases"/>
    <property type="match status" value="1"/>
</dbReference>
<reference evidence="2" key="1">
    <citation type="submission" date="2017-09" db="EMBL/GenBank/DDBJ databases">
        <title>Depth-based differentiation of microbial function through sediment-hosted aquifers and enrichment of novel symbionts in the deep terrestrial subsurface.</title>
        <authorList>
            <person name="Probst A.J."/>
            <person name="Ladd B."/>
            <person name="Jarett J.K."/>
            <person name="Geller-Mcgrath D.E."/>
            <person name="Sieber C.M.K."/>
            <person name="Emerson J.B."/>
            <person name="Anantharaman K."/>
            <person name="Thomas B.C."/>
            <person name="Malmstrom R."/>
            <person name="Stieglmeier M."/>
            <person name="Klingl A."/>
            <person name="Woyke T."/>
            <person name="Ryan C.M."/>
            <person name="Banfield J.F."/>
        </authorList>
    </citation>
    <scope>NUCLEOTIDE SEQUENCE [LARGE SCALE GENOMIC DNA]</scope>
</reference>
<dbReference type="InterPro" id="IPR027417">
    <property type="entry name" value="P-loop_NTPase"/>
</dbReference>